<evidence type="ECO:0000313" key="1">
    <source>
        <dbReference type="EMBL" id="KAF2756358.1"/>
    </source>
</evidence>
<dbReference type="GO" id="GO:0016020">
    <property type="term" value="C:membrane"/>
    <property type="evidence" value="ECO:0007669"/>
    <property type="project" value="TreeGrafter"/>
</dbReference>
<organism evidence="1 2">
    <name type="scientific">Pseudovirgaria hyperparasitica</name>
    <dbReference type="NCBI Taxonomy" id="470096"/>
    <lineage>
        <taxon>Eukaryota</taxon>
        <taxon>Fungi</taxon>
        <taxon>Dikarya</taxon>
        <taxon>Ascomycota</taxon>
        <taxon>Pezizomycotina</taxon>
        <taxon>Dothideomycetes</taxon>
        <taxon>Dothideomycetes incertae sedis</taxon>
        <taxon>Acrospermales</taxon>
        <taxon>Acrospermaceae</taxon>
        <taxon>Pseudovirgaria</taxon>
    </lineage>
</organism>
<reference evidence="1" key="1">
    <citation type="journal article" date="2020" name="Stud. Mycol.">
        <title>101 Dothideomycetes genomes: a test case for predicting lifestyles and emergence of pathogens.</title>
        <authorList>
            <person name="Haridas S."/>
            <person name="Albert R."/>
            <person name="Binder M."/>
            <person name="Bloem J."/>
            <person name="Labutti K."/>
            <person name="Salamov A."/>
            <person name="Andreopoulos B."/>
            <person name="Baker S."/>
            <person name="Barry K."/>
            <person name="Bills G."/>
            <person name="Bluhm B."/>
            <person name="Cannon C."/>
            <person name="Castanera R."/>
            <person name="Culley D."/>
            <person name="Daum C."/>
            <person name="Ezra D."/>
            <person name="Gonzalez J."/>
            <person name="Henrissat B."/>
            <person name="Kuo A."/>
            <person name="Liang C."/>
            <person name="Lipzen A."/>
            <person name="Lutzoni F."/>
            <person name="Magnuson J."/>
            <person name="Mondo S."/>
            <person name="Nolan M."/>
            <person name="Ohm R."/>
            <person name="Pangilinan J."/>
            <person name="Park H.-J."/>
            <person name="Ramirez L."/>
            <person name="Alfaro M."/>
            <person name="Sun H."/>
            <person name="Tritt A."/>
            <person name="Yoshinaga Y."/>
            <person name="Zwiers L.-H."/>
            <person name="Turgeon B."/>
            <person name="Goodwin S."/>
            <person name="Spatafora J."/>
            <person name="Crous P."/>
            <person name="Grigoriev I."/>
        </authorList>
    </citation>
    <scope>NUCLEOTIDE SEQUENCE</scope>
    <source>
        <strain evidence="1">CBS 121739</strain>
    </source>
</reference>
<dbReference type="OrthoDB" id="67965at2759"/>
<name>A0A6A6W0B1_9PEZI</name>
<dbReference type="RefSeq" id="XP_033598809.1">
    <property type="nucleotide sequence ID" value="XM_033741982.1"/>
</dbReference>
<dbReference type="Pfam" id="PF06966">
    <property type="entry name" value="DUF1295"/>
    <property type="match status" value="1"/>
</dbReference>
<sequence>MSGGLSGAEQDTWATYFSIGNDGLERARRLAGTKGVGSEQDRYGQYFRGPDDAAQRLKSTFKDAAGDIDNAAHRVAGKAKDAFQDASGSEQDRYGNYFKGSNHAAERADHAVIRTKDAFRGTTGAEQDRYGGHFDAASGKLTDKARRGLHSFEDAQYQRREAFDRTGTFSPSDRTANPLRTATVGILQSTILPSLSLHGGLAAIAYSVARYTGRLDVKDYLWPAAQVANAWYSAVGRHLLAGVSLTMIVETLSYPERILLGGITAWGTRLLYRIATRSIARGQDDERYIEAKKEPDFWNKAAFAIFLPEALFQTIISLPVVLPFRDGAASAALAPTAGLAHVAHFVAVFIFGTGFALETLADRQLATHKEKATESLNRGGVWSIVRHPNYLGETLIHASFPILLYSCGLLHPIAVLGPLANYAFLRYIGGDAQTETSQEERYKTEDPAKLAQLQQYKAKTNSFWPKVEELKNSWVWTVVGVGLVGAVVESGVRELLLH</sequence>
<dbReference type="GeneID" id="54483036"/>
<dbReference type="PANTHER" id="PTHR32251">
    <property type="entry name" value="3-OXO-5-ALPHA-STEROID 4-DEHYDROGENASE"/>
    <property type="match status" value="1"/>
</dbReference>
<keyword evidence="2" id="KW-1185">Reference proteome</keyword>
<dbReference type="Gene3D" id="1.20.120.1630">
    <property type="match status" value="1"/>
</dbReference>
<accession>A0A6A6W0B1</accession>
<dbReference type="Proteomes" id="UP000799437">
    <property type="component" value="Unassembled WGS sequence"/>
</dbReference>
<dbReference type="EMBL" id="ML996575">
    <property type="protein sequence ID" value="KAF2756358.1"/>
    <property type="molecule type" value="Genomic_DNA"/>
</dbReference>
<gene>
    <name evidence="1" type="ORF">EJ05DRAFT_441357</name>
</gene>
<dbReference type="PROSITE" id="PS50244">
    <property type="entry name" value="S5A_REDUCTASE"/>
    <property type="match status" value="1"/>
</dbReference>
<proteinExistence type="predicted"/>
<dbReference type="InterPro" id="IPR010721">
    <property type="entry name" value="UstE-like"/>
</dbReference>
<protein>
    <submittedName>
        <fullName evidence="1">Uncharacterized protein</fullName>
    </submittedName>
</protein>
<evidence type="ECO:0000313" key="2">
    <source>
        <dbReference type="Proteomes" id="UP000799437"/>
    </source>
</evidence>
<dbReference type="PANTHER" id="PTHR32251:SF15">
    <property type="entry name" value="3-OXO-5-ALPHA-STEROID 4-DEHYDROGENASE (DUF1295)"/>
    <property type="match status" value="1"/>
</dbReference>
<dbReference type="AlphaFoldDB" id="A0A6A6W0B1"/>